<dbReference type="PANTHER" id="PTHR12203:SF119">
    <property type="entry name" value="GLYCOSYL TRANSFERASE CAP10 DOMAIN-CONTAINING PROTEIN"/>
    <property type="match status" value="1"/>
</dbReference>
<dbReference type="SUPFAM" id="SSF56112">
    <property type="entry name" value="Protein kinase-like (PK-like)"/>
    <property type="match status" value="1"/>
</dbReference>
<organism evidence="3">
    <name type="scientific">Iridovirus Liz-CrIV</name>
    <dbReference type="NCBI Taxonomy" id="2594309"/>
    <lineage>
        <taxon>Viruses</taxon>
        <taxon>Varidnaviria</taxon>
        <taxon>Bamfordvirae</taxon>
        <taxon>Nucleocytoviricota</taxon>
        <taxon>Megaviricetes</taxon>
        <taxon>Pimascovirales</taxon>
        <taxon>Pimascovirales incertae sedis</taxon>
        <taxon>Iridoviridae</taxon>
    </lineage>
</organism>
<dbReference type="PROSITE" id="PS00109">
    <property type="entry name" value="PROTEIN_KINASE_TYR"/>
    <property type="match status" value="1"/>
</dbReference>
<sequence length="1176" mass="136389">MTCLDPKTIWPNEAVPNVRYRDFSKMVLFTAGDEDQFERKRSYKNGTNPDKKVSLDGNIWTNLFVPTEGLETEFWNGYNLNASSTINTFDYVFNKFKKGIFVKIVDNKVVTFLPFSKHGYKNDWGDLMKYDPSKYKSMIDFMRHVSNQTAIANNKNYKFKPDQVSRYTNQWYANNCLIRYEHPLSEGDTNVVTLRHMFDELCATREVPDIELFINRRDFPLLTKNGTEPYYNIFGKDHSLDSKSLKLISEGMCPILSMCTSDMYADIVIPTHEDWARVASTEGVKTHVGDKENNENNLPKKIIFPPQCKDYSKDNFNTPWEKRIPTAVFRGGSTGCGVSSDTNLETFNQRLVAAKISYNSKPDKYNVPLINAGITKWNLRPRKILNEKYLQTINIEKEAPKVSPLTPEEQSKYKYIINIDGHVSAFRLSLEMSMGCCILLVKSTIPNETFGWKMWFSHLLKPYIHYVPVKSDLSDLIEKIQWCRDNDEKCKEISQEALKFYQTYLSRESILDYMQNLMVKLKLSFPTNEIVYGTDPLLIQNSVQSKYLFDMMNNSINPISPFLTPYLIPKPIPIYNILGTSLRGSYGWSKGYSMFLKHMFKPTIPKEKDKDNLKENGNQNEGELNEGELNEESRVFTENQQENDWEMKRSTINLKGVFEKRLFENKKSTVDLYSISGSNVVKKSTSDAQGMIEHINEAFISDTCINNLLKIIPNFAWSFAFEKSLNENGTEQCTLLNEYIEGETFSTSIKNKMSYLGFSSGKPFKNVLEVLFQIILSIQFAQEQCGFIHNDLTPWNIIIQTLKEPITIQYPLFSGIYKIITKHVPVIIDYGKSHVATSPYGDFCLNELSVGNVIHYGVVNMFNMIECQDVFSIILYSCLDMLTVNGTKTEYDEQSIIKMLNFFSPTELKTRKEALSFIYQYKKYENLIKAHETINLEKSPIEFIKYCTSIFKKEKVAYGLSRLDSKRTGLIMDFNNPKQIFDEAFAQNIQEVYISFLNVPQNLYKCTLPQPKTKIELYMVAQLLIKCLKDTLRDYRIFAEKSSLRKESFHNDILKFENAINFITTFYSKEISKHGNDSWVIPELCENNQIEISRNYFRTTSDTLNYNIKPCTDLTFFKKTILNILNWTDDEGLFEIKAEDRVEISTQLKFVLESTFKDKKISANNNTYIVYKKYCI</sequence>
<evidence type="ECO:0000256" key="1">
    <source>
        <dbReference type="SAM" id="MobiDB-lite"/>
    </source>
</evidence>
<evidence type="ECO:0000313" key="3">
    <source>
        <dbReference type="EMBL" id="QEA08254.1"/>
    </source>
</evidence>
<keyword evidence="3" id="KW-0418">Kinase</keyword>
<dbReference type="InterPro" id="IPR011009">
    <property type="entry name" value="Kinase-like_dom_sf"/>
</dbReference>
<feature type="domain" description="Glycosyl transferase CAP10" evidence="2">
    <location>
        <begin position="206"/>
        <end position="525"/>
    </location>
</feature>
<evidence type="ECO:0000259" key="2">
    <source>
        <dbReference type="SMART" id="SM00672"/>
    </source>
</evidence>
<dbReference type="EMBL" id="MN081869">
    <property type="protein sequence ID" value="QEA08254.1"/>
    <property type="molecule type" value="Genomic_DNA"/>
</dbReference>
<accession>A0A5B8RKQ3</accession>
<dbReference type="PANTHER" id="PTHR12203">
    <property type="entry name" value="KDEL LYS-ASP-GLU-LEU CONTAINING - RELATED"/>
    <property type="match status" value="1"/>
</dbReference>
<proteinExistence type="predicted"/>
<dbReference type="InterPro" id="IPR051091">
    <property type="entry name" value="O-Glucosyltr/Glycosyltrsf_90"/>
</dbReference>
<feature type="region of interest" description="Disordered" evidence="1">
    <location>
        <begin position="606"/>
        <end position="641"/>
    </location>
</feature>
<name>A0A5B8RKQ3_9VIRU</name>
<keyword evidence="3" id="KW-0808">Transferase</keyword>
<dbReference type="SMART" id="SM00672">
    <property type="entry name" value="CAP10"/>
    <property type="match status" value="1"/>
</dbReference>
<dbReference type="GO" id="GO:0004672">
    <property type="term" value="F:protein kinase activity"/>
    <property type="evidence" value="ECO:0007669"/>
    <property type="project" value="InterPro"/>
</dbReference>
<reference evidence="3" key="1">
    <citation type="journal article" date="2019" name="Viruses">
        <title>Detection and Characterization of Invertebrate Iridoviruses Found in Reptiles and Prey Insects in Europe over the Past Two Decades.</title>
        <authorList>
            <person name="Papp T."/>
            <person name="Marschang R.E."/>
        </authorList>
    </citation>
    <scope>NUCLEOTIDE SEQUENCE</scope>
    <source>
        <strain evidence="3">Liz-CrIV</strain>
    </source>
</reference>
<dbReference type="Pfam" id="PF05686">
    <property type="entry name" value="Glyco_transf_90"/>
    <property type="match status" value="1"/>
</dbReference>
<protein>
    <submittedName>
        <fullName evidence="3">Putative tyrosine kinase / lipopolysaccharide modifying enzyme</fullName>
    </submittedName>
</protein>
<dbReference type="Gene3D" id="1.10.510.10">
    <property type="entry name" value="Transferase(Phosphotransferase) domain 1"/>
    <property type="match status" value="1"/>
</dbReference>
<dbReference type="InterPro" id="IPR008266">
    <property type="entry name" value="Tyr_kinase_AS"/>
</dbReference>
<dbReference type="InterPro" id="IPR006598">
    <property type="entry name" value="CAP10"/>
</dbReference>